<dbReference type="EMBL" id="BOOR01000055">
    <property type="protein sequence ID" value="GII57768.1"/>
    <property type="molecule type" value="Genomic_DNA"/>
</dbReference>
<evidence type="ECO:0000259" key="2">
    <source>
        <dbReference type="Pfam" id="PF07282"/>
    </source>
</evidence>
<protein>
    <submittedName>
        <fullName evidence="3">Transposase</fullName>
    </submittedName>
</protein>
<name>A0A8J3XZE7_9ACTN</name>
<dbReference type="Proteomes" id="UP000605992">
    <property type="component" value="Unassembled WGS sequence"/>
</dbReference>
<evidence type="ECO:0000313" key="4">
    <source>
        <dbReference type="Proteomes" id="UP000605992"/>
    </source>
</evidence>
<dbReference type="Pfam" id="PF07282">
    <property type="entry name" value="Cas12f1-like_TNB"/>
    <property type="match status" value="1"/>
</dbReference>
<keyword evidence="4" id="KW-1185">Reference proteome</keyword>
<dbReference type="AlphaFoldDB" id="A0A8J3XZE7"/>
<dbReference type="PANTHER" id="PTHR30405:SF11">
    <property type="entry name" value="RNA-GUIDED DNA ENDONUCLEASE RV2885C-RELATED"/>
    <property type="match status" value="1"/>
</dbReference>
<accession>A0A8J3XZE7</accession>
<dbReference type="InterPro" id="IPR010095">
    <property type="entry name" value="Cas12f1-like_TNB"/>
</dbReference>
<sequence length="412" mass="45279">MGVRVVDGTTASSNIGFGFQPGDMGQTVVCSIVRLVVQVKLLPTPEQAAALETTLRAANKAADFVSRVAFQQRCFRNFDLRKHTYEQVKTAYGLAAQAAQHVIKKVCDAYRTLHANLAARHLGKPGSARRVKAESKPISFRPAAAQPYDDRCLSWQHGDRTVSIWTIAGRLRGIAFTGSAQQLALLAKHRKGESDLVWREGMWFLHATVEVADVSITAPDGFLGVDLGIANIATISDGVRHSGKGVNAVRHRHRELRRRLQAKATRSARRLLKRRRRKEARFAADVNHSIAKQIVTVAERTGQGIALEDLKGIRDRVRLRKPQRVTLHSWSFHQLGAFIGYKAARAGVAVVHVDPSYTSQQCSHCGHVDKNNRPDQETFACTSCGFAEHADVNAARNIASRGEAGWAVSHAA</sequence>
<keyword evidence="1" id="KW-0238">DNA-binding</keyword>
<dbReference type="NCBIfam" id="TIGR01766">
    <property type="entry name" value="IS200/IS605 family accessory protein TnpB-like domain"/>
    <property type="match status" value="1"/>
</dbReference>
<evidence type="ECO:0000256" key="1">
    <source>
        <dbReference type="ARBA" id="ARBA00023125"/>
    </source>
</evidence>
<proteinExistence type="predicted"/>
<evidence type="ECO:0000313" key="3">
    <source>
        <dbReference type="EMBL" id="GII57768.1"/>
    </source>
</evidence>
<dbReference type="InterPro" id="IPR051399">
    <property type="entry name" value="RNA-guided_DNA_endo/Transpos"/>
</dbReference>
<dbReference type="NCBIfam" id="NF040570">
    <property type="entry name" value="guided_TnpB"/>
    <property type="match status" value="1"/>
</dbReference>
<reference evidence="3" key="1">
    <citation type="submission" date="2021-01" db="EMBL/GenBank/DDBJ databases">
        <title>Whole genome shotgun sequence of Planotetraspora thailandica NBRC 104271.</title>
        <authorList>
            <person name="Komaki H."/>
            <person name="Tamura T."/>
        </authorList>
    </citation>
    <scope>NUCLEOTIDE SEQUENCE</scope>
    <source>
        <strain evidence="3">NBRC 104271</strain>
    </source>
</reference>
<dbReference type="GO" id="GO:0003677">
    <property type="term" value="F:DNA binding"/>
    <property type="evidence" value="ECO:0007669"/>
    <property type="project" value="UniProtKB-KW"/>
</dbReference>
<comment type="caution">
    <text evidence="3">The sequence shown here is derived from an EMBL/GenBank/DDBJ whole genome shotgun (WGS) entry which is preliminary data.</text>
</comment>
<feature type="domain" description="Cas12f1-like TNB" evidence="2">
    <location>
        <begin position="332"/>
        <end position="398"/>
    </location>
</feature>
<organism evidence="3 4">
    <name type="scientific">Planotetraspora thailandica</name>
    <dbReference type="NCBI Taxonomy" id="487172"/>
    <lineage>
        <taxon>Bacteria</taxon>
        <taxon>Bacillati</taxon>
        <taxon>Actinomycetota</taxon>
        <taxon>Actinomycetes</taxon>
        <taxon>Streptosporangiales</taxon>
        <taxon>Streptosporangiaceae</taxon>
        <taxon>Planotetraspora</taxon>
    </lineage>
</organism>
<dbReference type="PANTHER" id="PTHR30405">
    <property type="entry name" value="TRANSPOSASE"/>
    <property type="match status" value="1"/>
</dbReference>
<gene>
    <name evidence="3" type="ORF">Pth03_61570</name>
</gene>